<organism evidence="2 5">
    <name type="scientific">Carbonactinospora thermoautotrophica</name>
    <dbReference type="NCBI Taxonomy" id="1469144"/>
    <lineage>
        <taxon>Bacteria</taxon>
        <taxon>Bacillati</taxon>
        <taxon>Actinomycetota</taxon>
        <taxon>Actinomycetes</taxon>
        <taxon>Kitasatosporales</taxon>
        <taxon>Carbonactinosporaceae</taxon>
        <taxon>Carbonactinospora</taxon>
    </lineage>
</organism>
<dbReference type="Proteomes" id="UP000070659">
    <property type="component" value="Unassembled WGS sequence"/>
</dbReference>
<accession>A0A132MK42</accession>
<evidence type="ECO:0000313" key="2">
    <source>
        <dbReference type="EMBL" id="KWW98198.1"/>
    </source>
</evidence>
<feature type="transmembrane region" description="Helical" evidence="1">
    <location>
        <begin position="116"/>
        <end position="134"/>
    </location>
</feature>
<name>A0A132MK42_9ACTN</name>
<dbReference type="PATRIC" id="fig|1469144.8.peg.210"/>
<dbReference type="PANTHER" id="PTHR20992:SF9">
    <property type="entry name" value="AT15442P-RELATED"/>
    <property type="match status" value="1"/>
</dbReference>
<dbReference type="OrthoDB" id="8061853at2"/>
<dbReference type="EMBL" id="JYIK01001044">
    <property type="protein sequence ID" value="KWX07646.1"/>
    <property type="molecule type" value="Genomic_DNA"/>
</dbReference>
<keyword evidence="1" id="KW-0472">Membrane</keyword>
<sequence>MLHLRVICPKDCSDRVVELLAAEPAVTNLVVLPDAARQPAGDLLLCDVARESGNSVLSRLRALGVDVEGSIAVEYVDTALSRAAEEAERAAPGYGVDAVVWEEVEARTGEESTLSWTYLAFLTIATLIAAVGVVTDQLILIIGAMVVGPEFGPLAGLCVALVQRRGRVLARSSAALLVGFPVAIALTLLLTLVARLTGFVEPSMLDKTNPLTGFISRPDAFSFIVAFLAGAAGMLSLTSAKSGALIGVLISVTTVPAAGNAAVALALGHPGVAGGALLQLIVNLAGIVVAGVITLLVQRWAWARLR</sequence>
<dbReference type="NCBIfam" id="TIGR00271">
    <property type="entry name" value="uncharacterized hydrophobic domain"/>
    <property type="match status" value="1"/>
</dbReference>
<evidence type="ECO:0000256" key="1">
    <source>
        <dbReference type="SAM" id="Phobius"/>
    </source>
</evidence>
<comment type="caution">
    <text evidence="2">The sequence shown here is derived from an EMBL/GenBank/DDBJ whole genome shotgun (WGS) entry which is preliminary data.</text>
</comment>
<protein>
    <submittedName>
        <fullName evidence="2">Membrane protein</fullName>
    </submittedName>
</protein>
<feature type="transmembrane region" description="Helical" evidence="1">
    <location>
        <begin position="244"/>
        <end position="267"/>
    </location>
</feature>
<reference evidence="4" key="1">
    <citation type="submission" date="2015-02" db="EMBL/GenBank/DDBJ databases">
        <title>Physiological reanalysis, assessment of diazotrophy, and genome sequences of multiple isolates of Streptomyces thermoautotrophicus.</title>
        <authorList>
            <person name="MacKellar D.C."/>
            <person name="Lieber L."/>
            <person name="Norman J."/>
            <person name="Bolger A."/>
            <person name="Tobin C."/>
            <person name="Murray J.W."/>
            <person name="Friesen M."/>
            <person name="Prell J."/>
        </authorList>
    </citation>
    <scope>NUCLEOTIDE SEQUENCE [LARGE SCALE GENOMIC DNA]</scope>
    <source>
        <strain evidence="4">UBT1</strain>
    </source>
</reference>
<feature type="transmembrane region" description="Helical" evidence="1">
    <location>
        <begin position="140"/>
        <end position="162"/>
    </location>
</feature>
<dbReference type="InterPro" id="IPR005240">
    <property type="entry name" value="DUF389"/>
</dbReference>
<keyword evidence="1" id="KW-0812">Transmembrane</keyword>
<evidence type="ECO:0000313" key="3">
    <source>
        <dbReference type="EMBL" id="KWX07646.1"/>
    </source>
</evidence>
<proteinExistence type="predicted"/>
<dbReference type="AlphaFoldDB" id="A0A132MK42"/>
<dbReference type="PANTHER" id="PTHR20992">
    <property type="entry name" value="AT15442P-RELATED"/>
    <property type="match status" value="1"/>
</dbReference>
<keyword evidence="1" id="KW-1133">Transmembrane helix</keyword>
<dbReference type="RefSeq" id="WP_066891055.1">
    <property type="nucleotide sequence ID" value="NZ_JYIJ01000019.1"/>
</dbReference>
<dbReference type="Pfam" id="PF04087">
    <property type="entry name" value="DUF389"/>
    <property type="match status" value="1"/>
</dbReference>
<feature type="transmembrane region" description="Helical" evidence="1">
    <location>
        <begin position="273"/>
        <end position="297"/>
    </location>
</feature>
<feature type="transmembrane region" description="Helical" evidence="1">
    <location>
        <begin position="220"/>
        <end position="237"/>
    </location>
</feature>
<reference evidence="2 5" key="2">
    <citation type="submission" date="2015-02" db="EMBL/GenBank/DDBJ databases">
        <title>Physiological reanalysis, assessment of diazotrophy, and genome sequences of multiple isolates of Streptomyces thermoautotrophicus.</title>
        <authorList>
            <person name="MacKellar D.C."/>
            <person name="Lieber L."/>
            <person name="Norman J."/>
            <person name="Bolger A."/>
            <person name="Tobin C."/>
            <person name="Murray J.W."/>
            <person name="Prell J."/>
        </authorList>
    </citation>
    <scope>NUCLEOTIDE SEQUENCE [LARGE SCALE GENOMIC DNA]</scope>
    <source>
        <strain evidence="2 5">UBT1</strain>
    </source>
</reference>
<gene>
    <name evidence="2" type="ORF">TH66_18230</name>
    <name evidence="3" type="ORF">TR74_18140</name>
</gene>
<evidence type="ECO:0000313" key="4">
    <source>
        <dbReference type="Proteomes" id="UP000070598"/>
    </source>
</evidence>
<evidence type="ECO:0000313" key="5">
    <source>
        <dbReference type="Proteomes" id="UP000070659"/>
    </source>
</evidence>
<dbReference type="Proteomes" id="UP000070598">
    <property type="component" value="Unassembled WGS sequence"/>
</dbReference>
<feature type="transmembrane region" description="Helical" evidence="1">
    <location>
        <begin position="174"/>
        <end position="200"/>
    </location>
</feature>
<dbReference type="EMBL" id="JYIJ01000019">
    <property type="protein sequence ID" value="KWW98198.1"/>
    <property type="molecule type" value="Genomic_DNA"/>
</dbReference>